<evidence type="ECO:0000256" key="3">
    <source>
        <dbReference type="ARBA" id="ARBA00022801"/>
    </source>
</evidence>
<dbReference type="EMBL" id="LJIJ01000475">
    <property type="protein sequence ID" value="ODM97067.1"/>
    <property type="molecule type" value="Genomic_DNA"/>
</dbReference>
<dbReference type="AlphaFoldDB" id="A0A1D2MVF0"/>
<evidence type="ECO:0000256" key="5">
    <source>
        <dbReference type="SAM" id="MobiDB-lite"/>
    </source>
</evidence>
<gene>
    <name evidence="8" type="ORF">Ocin01_09608</name>
</gene>
<comment type="caution">
    <text evidence="8">The sequence shown here is derived from an EMBL/GenBank/DDBJ whole genome shotgun (WGS) entry which is preliminary data.</text>
</comment>
<evidence type="ECO:0000259" key="7">
    <source>
        <dbReference type="Pfam" id="PF00135"/>
    </source>
</evidence>
<dbReference type="Gene3D" id="2.170.15.10">
    <property type="entry name" value="Proaerolysin, chain A, domain 3"/>
    <property type="match status" value="1"/>
</dbReference>
<evidence type="ECO:0000256" key="1">
    <source>
        <dbReference type="ARBA" id="ARBA00005964"/>
    </source>
</evidence>
<keyword evidence="9" id="KW-1185">Reference proteome</keyword>
<organism evidence="8 9">
    <name type="scientific">Orchesella cincta</name>
    <name type="common">Springtail</name>
    <name type="synonym">Podura cincta</name>
    <dbReference type="NCBI Taxonomy" id="48709"/>
    <lineage>
        <taxon>Eukaryota</taxon>
        <taxon>Metazoa</taxon>
        <taxon>Ecdysozoa</taxon>
        <taxon>Arthropoda</taxon>
        <taxon>Hexapoda</taxon>
        <taxon>Collembola</taxon>
        <taxon>Entomobryomorpha</taxon>
        <taxon>Entomobryoidea</taxon>
        <taxon>Orchesellidae</taxon>
        <taxon>Orchesellinae</taxon>
        <taxon>Orchesella</taxon>
    </lineage>
</organism>
<dbReference type="Gene3D" id="3.40.50.1820">
    <property type="entry name" value="alpha/beta hydrolase"/>
    <property type="match status" value="1"/>
</dbReference>
<dbReference type="PANTHER" id="PTHR43142">
    <property type="entry name" value="CARBOXYLIC ESTER HYDROLASE"/>
    <property type="match status" value="1"/>
</dbReference>
<dbReference type="SUPFAM" id="SSF53474">
    <property type="entry name" value="alpha/beta-Hydrolases"/>
    <property type="match status" value="1"/>
</dbReference>
<keyword evidence="2" id="KW-0719">Serine esterase</keyword>
<feature type="region of interest" description="Disordered" evidence="5">
    <location>
        <begin position="1065"/>
        <end position="1098"/>
    </location>
</feature>
<dbReference type="Pfam" id="PF00135">
    <property type="entry name" value="COesterase"/>
    <property type="match status" value="1"/>
</dbReference>
<keyword evidence="6" id="KW-0732">Signal</keyword>
<name>A0A1D2MVF0_ORCCI</name>
<dbReference type="PANTHER" id="PTHR43142:SF12">
    <property type="entry name" value="CARBOXYLESTERASE TYPE B DOMAIN-CONTAINING PROTEIN-RELATED"/>
    <property type="match status" value="1"/>
</dbReference>
<dbReference type="Proteomes" id="UP000094527">
    <property type="component" value="Unassembled WGS sequence"/>
</dbReference>
<sequence length="1120" mass="123798">MTRLLFTLLGVFFHSATITESYFVTVELFSGGDCGGSSNSVDLDWLCYSYPNFGYDVSGAFMPVGSCVKLHKELECNGDTYMMAYPEYELCSLPCCGWNDHVLSVEDCDTRDVEVVCPEGSYVRQLEHGEPNEGITIYCYKPTENTPTYTGNTHGNPPRNPTTKGCPIASHGISLEYDAEWGMFHTPGLECTRKLGTGNKNVTRNPQKFIKPKRFAEENNATFMARTGNKNMEIYNLCNEGEAFTGISAVIDEGGVIKEANYWCTEVTDPTSMCEPQELLGMVIQCDNSDSSNEMECSYSKTIGVSESKTMTETERKEMTFSMEFGFTIEAGISGFSASMSTTIGQSELVGYEWSQSDTTTWTEETTVTATIKVKPHTHSRLDQLIDVAGARGRLLKFIHQLQYKMVYLWIALLCISPLALGEVNEAEARQGWTYPPDWTGPTLPPDWEDWSPGGPFPTLGPGVTLIPPDLIANATVTIPKLGTIKGAVSFTSPVTSPDSRKFYWFAGIPYADPTSYTGNNRFKPSKIWNEDTPLPTNNNGVFSAINPLIWCPQVDILPVTTDLGEVMKTYKNASKIKSERKARGITPKAQGVEECLMININTPVHPEDGQTKERLPVVVFIHGGSFDLLWGGIFGGHRFLNRDIVFVTINYRLGILGALNLGIDDAPGNAAMYDIVESLKWVKKYIHHFGGDPSKVTVTGHSAGAAMAALLLTSPLSIDPSDNELLLHGLITMSGSSLSVWATCEDPMTHNLRTAHLAGCYDNSTGIPDQSELQGIRNCMANLTVEELIDAVDTYSDLEQYEGRLGYDAKAPSLQDPSKLTIPIFMSELPYDVMKEERQHNIPVMLGATRHDGTFVMEDTYGKFLLKHNYTTDPLYLKNEMMTVLVETRLGLPDPSGEMIHSLGNRYLGEAMHTDDFESKIPGLIDIHSVFGFKAPAYQLVEMHSKKNPHSYYFGFEYSGMWSVDGGEVIPGGVGHVNAVFYLFQAFPLIVPQDQAVAYRFVDYWANFAIYGNPNGEGPTTLAAPYNPLNHAFLKIDSFDSTGYYCRDSWVNNSLEIMKWDVIPEPTDGTTSETPGTTDGTTSETTQTTTNDSGNESSGVSMRFDFVILFIAALFQLIK</sequence>
<evidence type="ECO:0000313" key="9">
    <source>
        <dbReference type="Proteomes" id="UP000094527"/>
    </source>
</evidence>
<dbReference type="InterPro" id="IPR019826">
    <property type="entry name" value="Carboxylesterase_B_AS"/>
</dbReference>
<feature type="domain" description="Carboxylesterase type B" evidence="7">
    <location>
        <begin position="476"/>
        <end position="1039"/>
    </location>
</feature>
<reference evidence="8 9" key="1">
    <citation type="journal article" date="2016" name="Genome Biol. Evol.">
        <title>Gene Family Evolution Reflects Adaptation to Soil Environmental Stressors in the Genome of the Collembolan Orchesella cincta.</title>
        <authorList>
            <person name="Faddeeva-Vakhrusheva A."/>
            <person name="Derks M.F."/>
            <person name="Anvar S.Y."/>
            <person name="Agamennone V."/>
            <person name="Suring W."/>
            <person name="Smit S."/>
            <person name="van Straalen N.M."/>
            <person name="Roelofs D."/>
        </authorList>
    </citation>
    <scope>NUCLEOTIDE SEQUENCE [LARGE SCALE GENOMIC DNA]</scope>
    <source>
        <tissue evidence="8">Mixed pool</tissue>
    </source>
</reference>
<dbReference type="PROSITE" id="PS00122">
    <property type="entry name" value="CARBOXYLESTERASE_B_1"/>
    <property type="match status" value="1"/>
</dbReference>
<evidence type="ECO:0000256" key="6">
    <source>
        <dbReference type="SAM" id="SignalP"/>
    </source>
</evidence>
<accession>A0A1D2MVF0</accession>
<dbReference type="GO" id="GO:0052689">
    <property type="term" value="F:carboxylic ester hydrolase activity"/>
    <property type="evidence" value="ECO:0007669"/>
    <property type="project" value="UniProtKB-KW"/>
</dbReference>
<dbReference type="OrthoDB" id="6495301at2759"/>
<evidence type="ECO:0000256" key="2">
    <source>
        <dbReference type="ARBA" id="ARBA00022487"/>
    </source>
</evidence>
<dbReference type="InterPro" id="IPR029058">
    <property type="entry name" value="AB_hydrolase_fold"/>
</dbReference>
<dbReference type="InterPro" id="IPR002018">
    <property type="entry name" value="CarbesteraseB"/>
</dbReference>
<evidence type="ECO:0000256" key="4">
    <source>
        <dbReference type="ARBA" id="ARBA00023180"/>
    </source>
</evidence>
<keyword evidence="3" id="KW-0378">Hydrolase</keyword>
<feature type="chain" id="PRO_5008904616" evidence="6">
    <location>
        <begin position="22"/>
        <end position="1120"/>
    </location>
</feature>
<dbReference type="STRING" id="48709.A0A1D2MVF0"/>
<comment type="similarity">
    <text evidence="1">Belongs to the type-B carboxylesterase/lipase family.</text>
</comment>
<feature type="signal peptide" evidence="6">
    <location>
        <begin position="1"/>
        <end position="21"/>
    </location>
</feature>
<keyword evidence="4" id="KW-0325">Glycoprotein</keyword>
<dbReference type="SUPFAM" id="SSF56973">
    <property type="entry name" value="Aerolisin/ETX pore-forming domain"/>
    <property type="match status" value="1"/>
</dbReference>
<proteinExistence type="inferred from homology"/>
<feature type="compositionally biased region" description="Low complexity" evidence="5">
    <location>
        <begin position="1065"/>
        <end position="1094"/>
    </location>
</feature>
<protein>
    <submittedName>
        <fullName evidence="8">Liver carboxylesterase</fullName>
    </submittedName>
</protein>
<evidence type="ECO:0000313" key="8">
    <source>
        <dbReference type="EMBL" id="ODM97067.1"/>
    </source>
</evidence>